<dbReference type="Pfam" id="PF03860">
    <property type="entry name" value="Csp"/>
    <property type="match status" value="1"/>
</dbReference>
<dbReference type="CDD" id="cd08026">
    <property type="entry name" value="DUF326"/>
    <property type="match status" value="1"/>
</dbReference>
<reference evidence="1 2" key="1">
    <citation type="submission" date="2023-12" db="EMBL/GenBank/DDBJ databases">
        <title>Description of Novel Strain Fulvimarina sp. 2208YS6-2-32 isolated from Uroteuthis (Photololigo) edulis.</title>
        <authorList>
            <person name="Park J.-S."/>
        </authorList>
    </citation>
    <scope>NUCLEOTIDE SEQUENCE [LARGE SCALE GENOMIC DNA]</scope>
    <source>
        <strain evidence="1 2">2208YS6-2-32</strain>
    </source>
</reference>
<accession>A0ABU5I4J6</accession>
<name>A0ABU5I4J6_9HYPH</name>
<protein>
    <submittedName>
        <fullName evidence="1">Four-helix bundle copper-binding protein</fullName>
    </submittedName>
</protein>
<comment type="caution">
    <text evidence="1">The sequence shown here is derived from an EMBL/GenBank/DDBJ whole genome shotgun (WGS) entry which is preliminary data.</text>
</comment>
<dbReference type="EMBL" id="JAXLPB010000004">
    <property type="protein sequence ID" value="MDY8110310.1"/>
    <property type="molecule type" value="Genomic_DNA"/>
</dbReference>
<evidence type="ECO:0000313" key="2">
    <source>
        <dbReference type="Proteomes" id="UP001294412"/>
    </source>
</evidence>
<sequence length="129" mass="14079">MSIETMIGLHPEVGDDFNEALAKASRHAMLCSLFCTSCADACLAEKMDMRQCIRTCLDCSDICAATAHLAVRRTGQNVELLRAQLELCIKACEICADECGTHEDEHCQLCATMCRECADDCRAALKTVA</sequence>
<gene>
    <name evidence="1" type="ORF">U0C82_14295</name>
</gene>
<dbReference type="InterPro" id="IPR005560">
    <property type="entry name" value="Csp_YhjQ"/>
</dbReference>
<dbReference type="PANTHER" id="PTHR37310">
    <property type="entry name" value="CYTOPLASMIC PROTEIN-RELATED"/>
    <property type="match status" value="1"/>
</dbReference>
<proteinExistence type="predicted"/>
<keyword evidence="2" id="KW-1185">Reference proteome</keyword>
<organism evidence="1 2">
    <name type="scientific">Fulvimarina uroteuthidis</name>
    <dbReference type="NCBI Taxonomy" id="3098149"/>
    <lineage>
        <taxon>Bacteria</taxon>
        <taxon>Pseudomonadati</taxon>
        <taxon>Pseudomonadota</taxon>
        <taxon>Alphaproteobacteria</taxon>
        <taxon>Hyphomicrobiales</taxon>
        <taxon>Aurantimonadaceae</taxon>
        <taxon>Fulvimarina</taxon>
    </lineage>
</organism>
<dbReference type="Proteomes" id="UP001294412">
    <property type="component" value="Unassembled WGS sequence"/>
</dbReference>
<dbReference type="Gene3D" id="1.20.1270.360">
    <property type="match status" value="1"/>
</dbReference>
<dbReference type="PANTHER" id="PTHR37310:SF1">
    <property type="entry name" value="CYTOPLASMIC PROTEIN"/>
    <property type="match status" value="1"/>
</dbReference>
<dbReference type="InterPro" id="IPR044543">
    <property type="entry name" value="YHJQ-like"/>
</dbReference>
<evidence type="ECO:0000313" key="1">
    <source>
        <dbReference type="EMBL" id="MDY8110310.1"/>
    </source>
</evidence>
<dbReference type="RefSeq" id="WP_322187814.1">
    <property type="nucleotide sequence ID" value="NZ_JAXLPB010000004.1"/>
</dbReference>